<dbReference type="HAMAP" id="MF_01665">
    <property type="entry name" value="HemeA_synth_type2"/>
    <property type="match status" value="1"/>
</dbReference>
<name>Q6CNS1_KLULA</name>
<evidence type="ECO:0000256" key="5">
    <source>
        <dbReference type="ARBA" id="ARBA00022989"/>
    </source>
</evidence>
<evidence type="ECO:0000256" key="12">
    <source>
        <dbReference type="SAM" id="Phobius"/>
    </source>
</evidence>
<evidence type="ECO:0000256" key="10">
    <source>
        <dbReference type="ARBA" id="ARBA00044501"/>
    </source>
</evidence>
<keyword evidence="6" id="KW-0560">Oxidoreductase</keyword>
<protein>
    <submittedName>
        <fullName evidence="13">KLLA0E10385p</fullName>
    </submittedName>
</protein>
<gene>
    <name evidence="13" type="ORF">KLLA0_E10385g</name>
</gene>
<proteinExistence type="inferred from homology"/>
<evidence type="ECO:0000256" key="2">
    <source>
        <dbReference type="ARBA" id="ARBA00004141"/>
    </source>
</evidence>
<evidence type="ECO:0000256" key="6">
    <source>
        <dbReference type="ARBA" id="ARBA00023002"/>
    </source>
</evidence>
<feature type="transmembrane region" description="Helical" evidence="12">
    <location>
        <begin position="212"/>
        <end position="230"/>
    </location>
</feature>
<dbReference type="PaxDb" id="284590-Q6CNS1"/>
<dbReference type="PANTHER" id="PTHR23289:SF2">
    <property type="entry name" value="CYTOCHROME C OXIDASE ASSEMBLY PROTEIN COX15 HOMOLOG"/>
    <property type="match status" value="1"/>
</dbReference>
<evidence type="ECO:0000256" key="3">
    <source>
        <dbReference type="ARBA" id="ARBA00022692"/>
    </source>
</evidence>
<dbReference type="Pfam" id="PF02628">
    <property type="entry name" value="COX15-CtaA"/>
    <property type="match status" value="1"/>
</dbReference>
<feature type="transmembrane region" description="Helical" evidence="12">
    <location>
        <begin position="416"/>
        <end position="434"/>
    </location>
</feature>
<feature type="transmembrane region" description="Helical" evidence="12">
    <location>
        <begin position="96"/>
        <end position="117"/>
    </location>
</feature>
<keyword evidence="5 12" id="KW-1133">Transmembrane helix</keyword>
<comment type="subcellular location">
    <subcellularLocation>
        <location evidence="2">Membrane</location>
        <topology evidence="2">Multi-pass membrane protein</topology>
    </subcellularLocation>
</comment>
<dbReference type="InParanoid" id="Q6CNS1"/>
<dbReference type="GO" id="GO:0046872">
    <property type="term" value="F:metal ion binding"/>
    <property type="evidence" value="ECO:0007669"/>
    <property type="project" value="UniProtKB-KW"/>
</dbReference>
<evidence type="ECO:0000256" key="9">
    <source>
        <dbReference type="ARBA" id="ARBA00023136"/>
    </source>
</evidence>
<dbReference type="eggNOG" id="KOG2725">
    <property type="taxonomic scope" value="Eukaryota"/>
</dbReference>
<evidence type="ECO:0000313" key="14">
    <source>
        <dbReference type="Proteomes" id="UP000000598"/>
    </source>
</evidence>
<dbReference type="EMBL" id="CR382125">
    <property type="protein sequence ID" value="CAG99505.1"/>
    <property type="molecule type" value="Genomic_DNA"/>
</dbReference>
<feature type="transmembrane region" description="Helical" evidence="12">
    <location>
        <begin position="309"/>
        <end position="332"/>
    </location>
</feature>
<dbReference type="FunCoup" id="Q6CNS1">
    <property type="interactions" value="938"/>
</dbReference>
<dbReference type="KEGG" id="kla:KLLA0_E10385g"/>
<dbReference type="InterPro" id="IPR003780">
    <property type="entry name" value="COX15/CtaA_fam"/>
</dbReference>
<dbReference type="InterPro" id="IPR023754">
    <property type="entry name" value="HemeA_Synthase_type2"/>
</dbReference>
<organism evidence="13 14">
    <name type="scientific">Kluyveromyces lactis (strain ATCC 8585 / CBS 2359 / DSM 70799 / NBRC 1267 / NRRL Y-1140 / WM37)</name>
    <name type="common">Yeast</name>
    <name type="synonym">Candida sphaerica</name>
    <dbReference type="NCBI Taxonomy" id="284590"/>
    <lineage>
        <taxon>Eukaryota</taxon>
        <taxon>Fungi</taxon>
        <taxon>Dikarya</taxon>
        <taxon>Ascomycota</taxon>
        <taxon>Saccharomycotina</taxon>
        <taxon>Saccharomycetes</taxon>
        <taxon>Saccharomycetales</taxon>
        <taxon>Saccharomycetaceae</taxon>
        <taxon>Kluyveromyces</taxon>
    </lineage>
</organism>
<dbReference type="STRING" id="284590.Q6CNS1"/>
<dbReference type="HOGENOM" id="CLU_017627_4_2_1"/>
<comment type="catalytic activity">
    <reaction evidence="11">
        <text>Fe(II)-heme o + 2 A + H2O = Fe(II)-heme a + 2 AH2</text>
        <dbReference type="Rhea" id="RHEA:63388"/>
        <dbReference type="ChEBI" id="CHEBI:13193"/>
        <dbReference type="ChEBI" id="CHEBI:15377"/>
        <dbReference type="ChEBI" id="CHEBI:17499"/>
        <dbReference type="ChEBI" id="CHEBI:60530"/>
        <dbReference type="ChEBI" id="CHEBI:61715"/>
        <dbReference type="EC" id="1.17.99.9"/>
    </reaction>
    <physiologicalReaction direction="left-to-right" evidence="11">
        <dbReference type="Rhea" id="RHEA:63389"/>
    </physiologicalReaction>
</comment>
<feature type="transmembrane region" description="Helical" evidence="12">
    <location>
        <begin position="182"/>
        <end position="200"/>
    </location>
</feature>
<feature type="transmembrane region" description="Helical" evidence="12">
    <location>
        <begin position="440"/>
        <end position="458"/>
    </location>
</feature>
<comment type="pathway">
    <text evidence="10">Porphyrin-containing compound metabolism; heme A biosynthesis; heme A from heme O: step 1/1.</text>
</comment>
<evidence type="ECO:0000256" key="8">
    <source>
        <dbReference type="ARBA" id="ARBA00023133"/>
    </source>
</evidence>
<accession>Q6CNS1</accession>
<feature type="transmembrane region" description="Helical" evidence="12">
    <location>
        <begin position="250"/>
        <end position="272"/>
    </location>
</feature>
<dbReference type="GO" id="GO:0120547">
    <property type="term" value="F:heme A synthase activity"/>
    <property type="evidence" value="ECO:0007669"/>
    <property type="project" value="UniProtKB-EC"/>
</dbReference>
<evidence type="ECO:0000256" key="7">
    <source>
        <dbReference type="ARBA" id="ARBA00023004"/>
    </source>
</evidence>
<dbReference type="GO" id="GO:0006784">
    <property type="term" value="P:heme A biosynthetic process"/>
    <property type="evidence" value="ECO:0007669"/>
    <property type="project" value="InterPro"/>
</dbReference>
<dbReference type="GO" id="GO:0005743">
    <property type="term" value="C:mitochondrial inner membrane"/>
    <property type="evidence" value="ECO:0007669"/>
    <property type="project" value="TreeGrafter"/>
</dbReference>
<keyword evidence="9 12" id="KW-0472">Membrane</keyword>
<evidence type="ECO:0000256" key="11">
    <source>
        <dbReference type="ARBA" id="ARBA00048044"/>
    </source>
</evidence>
<keyword evidence="4" id="KW-0479">Metal-binding</keyword>
<evidence type="ECO:0000313" key="13">
    <source>
        <dbReference type="EMBL" id="CAG99505.1"/>
    </source>
</evidence>
<comment type="cofactor">
    <cofactor evidence="1">
        <name>heme b</name>
        <dbReference type="ChEBI" id="CHEBI:60344"/>
    </cofactor>
</comment>
<keyword evidence="7" id="KW-0408">Iron</keyword>
<feature type="transmembrane region" description="Helical" evidence="12">
    <location>
        <begin position="377"/>
        <end position="396"/>
    </location>
</feature>
<dbReference type="AlphaFoldDB" id="Q6CNS1"/>
<reference evidence="13 14" key="1">
    <citation type="journal article" date="2004" name="Nature">
        <title>Genome evolution in yeasts.</title>
        <authorList>
            <consortium name="Genolevures"/>
            <person name="Dujon B."/>
            <person name="Sherman D."/>
            <person name="Fischer G."/>
            <person name="Durrens P."/>
            <person name="Casaregola S."/>
            <person name="Lafontaine I."/>
            <person name="de Montigny J."/>
            <person name="Marck C."/>
            <person name="Neuveglise C."/>
            <person name="Talla E."/>
            <person name="Goffard N."/>
            <person name="Frangeul L."/>
            <person name="Aigle M."/>
            <person name="Anthouard V."/>
            <person name="Babour A."/>
            <person name="Barbe V."/>
            <person name="Barnay S."/>
            <person name="Blanchin S."/>
            <person name="Beckerich J.M."/>
            <person name="Beyne E."/>
            <person name="Bleykasten C."/>
            <person name="Boisrame A."/>
            <person name="Boyer J."/>
            <person name="Cattolico L."/>
            <person name="Confanioleri F."/>
            <person name="de Daruvar A."/>
            <person name="Despons L."/>
            <person name="Fabre E."/>
            <person name="Fairhead C."/>
            <person name="Ferry-Dumazet H."/>
            <person name="Groppi A."/>
            <person name="Hantraye F."/>
            <person name="Hennequin C."/>
            <person name="Jauniaux N."/>
            <person name="Joyet P."/>
            <person name="Kachouri R."/>
            <person name="Kerrest A."/>
            <person name="Koszul R."/>
            <person name="Lemaire M."/>
            <person name="Lesur I."/>
            <person name="Ma L."/>
            <person name="Muller H."/>
            <person name="Nicaud J.M."/>
            <person name="Nikolski M."/>
            <person name="Oztas S."/>
            <person name="Ozier-Kalogeropoulos O."/>
            <person name="Pellenz S."/>
            <person name="Potier S."/>
            <person name="Richard G.F."/>
            <person name="Straub M.L."/>
            <person name="Suleau A."/>
            <person name="Swennene D."/>
            <person name="Tekaia F."/>
            <person name="Wesolowski-Louvel M."/>
            <person name="Westhof E."/>
            <person name="Wirth B."/>
            <person name="Zeniou-Meyer M."/>
            <person name="Zivanovic I."/>
            <person name="Bolotin-Fukuhara M."/>
            <person name="Thierry A."/>
            <person name="Bouchier C."/>
            <person name="Caudron B."/>
            <person name="Scarpelli C."/>
            <person name="Gaillardin C."/>
            <person name="Weissenbach J."/>
            <person name="Wincker P."/>
            <person name="Souciet J.L."/>
        </authorList>
    </citation>
    <scope>NUCLEOTIDE SEQUENCE [LARGE SCALE GENOMIC DNA]</scope>
    <source>
        <strain evidence="14">ATCC 8585 / CBS 2359 / DSM 70799 / NBRC 1267 / NRRL Y-1140 / WM37</strain>
    </source>
</reference>
<keyword evidence="14" id="KW-1185">Reference proteome</keyword>
<dbReference type="OMA" id="AFVCYSW"/>
<keyword evidence="3 12" id="KW-0812">Transmembrane</keyword>
<sequence>MFRTLVLGGRGLSGIRISSRGLMTRSISNLVKTKNVIPTVALKRALPTVSMAYFHTRSIVREAVQVSQTTGNGITTATASTAKQAKSKPLLNSSKVVGYWLVGTSILVFGIVVLGGLTRLTESGLSITEWRPVAGTLPPLNQQEWENEFTKYKSSPEFKQLNSHITLDEFKFIFFMEWIHRLWGRAIGAVFILPAVYFAVARKTSPHVNKRLFGLSALLGLQGFIGWWMVKSGLDETQLKERKSKPTVSQYRLTTHLGTAFMLYMGMLWTGFEILREAKWVKNPSEALVLFSKLDNPALAPLRRSALGLLALTFVTAMSGGLVAGLDAGLIYNTFPHMGDDWVPSKRELIDENFARKEDKSDMFWRNMLENPTTVQLNHRILATTTFFAVFAFHMYCNRNKAIIPKQVLRTAHGMMGLATLQVTLGIFTLLYLVPIPLASAHQAGALALLTGSLLFASQLRKPRAAIRILTGGLYTQQQKASSKILTEASKLAK</sequence>
<dbReference type="Proteomes" id="UP000000598">
    <property type="component" value="Chromosome E"/>
</dbReference>
<keyword evidence="8" id="KW-0350">Heme biosynthesis</keyword>
<evidence type="ECO:0000256" key="1">
    <source>
        <dbReference type="ARBA" id="ARBA00001970"/>
    </source>
</evidence>
<dbReference type="GO" id="GO:0016653">
    <property type="term" value="F:oxidoreductase activity, acting on NAD(P)H, heme protein as acceptor"/>
    <property type="evidence" value="ECO:0007669"/>
    <property type="project" value="TreeGrafter"/>
</dbReference>
<dbReference type="PANTHER" id="PTHR23289">
    <property type="entry name" value="CYTOCHROME C OXIDASE ASSEMBLY PROTEIN COX15"/>
    <property type="match status" value="1"/>
</dbReference>
<evidence type="ECO:0000256" key="4">
    <source>
        <dbReference type="ARBA" id="ARBA00022723"/>
    </source>
</evidence>